<reference evidence="2 3" key="1">
    <citation type="submission" date="2016-10" db="EMBL/GenBank/DDBJ databases">
        <authorList>
            <person name="de Groot N.N."/>
        </authorList>
    </citation>
    <scope>NUCLEOTIDE SEQUENCE [LARGE SCALE GENOMIC DNA]</scope>
    <source>
        <strain evidence="2 3">DSM 21632</strain>
    </source>
</reference>
<gene>
    <name evidence="2" type="ORF">SAMN05192534_12372</name>
</gene>
<name>A0A1G8IAV1_9BACI</name>
<evidence type="ECO:0008006" key="4">
    <source>
        <dbReference type="Google" id="ProtNLM"/>
    </source>
</evidence>
<dbReference type="OrthoDB" id="28713at2"/>
<dbReference type="EMBL" id="FNDK01000023">
    <property type="protein sequence ID" value="SDI16119.1"/>
    <property type="molecule type" value="Genomic_DNA"/>
</dbReference>
<sequence>MALRELTVGIDFDVNDGALSDIDDAMNSFRDSTVDAGGTVEEMTGNVADVSSAADDVNTTEEAMDGVGEAADQAGESSEGMGDSIENASERGTKSLGDLAKGVGVVGAAIGGAATAVVGGGVAMANQFADTADEIDKASIRTGVHTDALQELRFAMGQVGVDQSQMDRGLERLTQRIGQAQQGNEKYTEALGRLGMTQAELANMSTDEVFMKSIDQLHEMEDATAQAELAGELFGTRLGRQLLPAIQQGGDAIEDLREEAHELGAVIDEDAINAGVLWADTMDKVQNALGGVWNRLAAELLPGFQTFLDFILDNMPAIESGISTAFGFIRTAMGYVVDAIQWVIGYFEQFDASSSGAFDTVVNAIQTVIEWFQGLDISISDYLDAVINRVLDFRDSFMNLITGVGDFLIFVWENYGETLVSTLQSAWDLIINATQLAWDLILDIFNVIGALLSGNWSELWNSLVDLAVNLFVNLGPLLLSAWDLILNLLELGFNLLIDIVSLVMTGIWNLIQTIWGFIVDFISTAVGQIIDFVTTGFNDIVDTVREKMNDAWDTITEIWGNVMSFFEDLPGEMIELGRDIIGGLIDGITEKAGDLLDAAGNIAGDLWGSFTSFFDTSSPSKLMMGLGDDIGAGLQIGMDDSAMKVAKTAENLAHRGNPAEYYTPHNAPVASSGVASASTTQPQFNIENHFDRDTTPEQAERIGAASVRGAYREWKKHMNKFQREEAIREV</sequence>
<feature type="region of interest" description="Disordered" evidence="1">
    <location>
        <begin position="63"/>
        <end position="89"/>
    </location>
</feature>
<evidence type="ECO:0000256" key="1">
    <source>
        <dbReference type="SAM" id="MobiDB-lite"/>
    </source>
</evidence>
<dbReference type="SUPFAM" id="SSF48371">
    <property type="entry name" value="ARM repeat"/>
    <property type="match status" value="1"/>
</dbReference>
<keyword evidence="3" id="KW-1185">Reference proteome</keyword>
<dbReference type="PANTHER" id="PTHR37813:SF1">
    <property type="entry name" value="FELS-2 PROPHAGE PROTEIN"/>
    <property type="match status" value="1"/>
</dbReference>
<organism evidence="2 3">
    <name type="scientific">Alteribacillus persepolensis</name>
    <dbReference type="NCBI Taxonomy" id="568899"/>
    <lineage>
        <taxon>Bacteria</taxon>
        <taxon>Bacillati</taxon>
        <taxon>Bacillota</taxon>
        <taxon>Bacilli</taxon>
        <taxon>Bacillales</taxon>
        <taxon>Bacillaceae</taxon>
        <taxon>Alteribacillus</taxon>
    </lineage>
</organism>
<dbReference type="PANTHER" id="PTHR37813">
    <property type="entry name" value="FELS-2 PROPHAGE PROTEIN"/>
    <property type="match status" value="1"/>
</dbReference>
<accession>A0A1G8IAV1</accession>
<dbReference type="AlphaFoldDB" id="A0A1G8IAV1"/>
<evidence type="ECO:0000313" key="2">
    <source>
        <dbReference type="EMBL" id="SDI16119.1"/>
    </source>
</evidence>
<dbReference type="STRING" id="568899.SAMN05192534_12372"/>
<dbReference type="Proteomes" id="UP000199163">
    <property type="component" value="Unassembled WGS sequence"/>
</dbReference>
<protein>
    <recommendedName>
        <fullName evidence="4">Phage-related protein</fullName>
    </recommendedName>
</protein>
<evidence type="ECO:0000313" key="3">
    <source>
        <dbReference type="Proteomes" id="UP000199163"/>
    </source>
</evidence>
<dbReference type="RefSeq" id="WP_091275651.1">
    <property type="nucleotide sequence ID" value="NZ_FNDK01000023.1"/>
</dbReference>
<dbReference type="InterPro" id="IPR016024">
    <property type="entry name" value="ARM-type_fold"/>
</dbReference>
<proteinExistence type="predicted"/>